<name>A0A6G4WSP7_9ACTN</name>
<dbReference type="EMBL" id="JAAKZZ010000040">
    <property type="protein sequence ID" value="NGO68023.1"/>
    <property type="molecule type" value="Genomic_DNA"/>
</dbReference>
<organism evidence="1 2">
    <name type="scientific">Streptomyces boncukensis</name>
    <dbReference type="NCBI Taxonomy" id="2711219"/>
    <lineage>
        <taxon>Bacteria</taxon>
        <taxon>Bacillati</taxon>
        <taxon>Actinomycetota</taxon>
        <taxon>Actinomycetes</taxon>
        <taxon>Kitasatosporales</taxon>
        <taxon>Streptomycetaceae</taxon>
        <taxon>Streptomyces</taxon>
    </lineage>
</organism>
<dbReference type="RefSeq" id="WP_165297677.1">
    <property type="nucleotide sequence ID" value="NZ_JAAKZZ010000040.1"/>
</dbReference>
<gene>
    <name evidence="1" type="ORF">G5C65_06565</name>
</gene>
<proteinExistence type="predicted"/>
<sequence length="66" mass="7330">MTAFEFDPDDLDEADLDVLADMSDEDLAELFEDPGPDDPLAGYARPATRAPYELAPYRAVDDLRPL</sequence>
<keyword evidence="2" id="KW-1185">Reference proteome</keyword>
<dbReference type="Proteomes" id="UP000477722">
    <property type="component" value="Unassembled WGS sequence"/>
</dbReference>
<reference evidence="1 2" key="1">
    <citation type="submission" date="2020-02" db="EMBL/GenBank/DDBJ databases">
        <title>Whole-genome analyses of novel actinobacteria.</title>
        <authorList>
            <person name="Sahin N."/>
            <person name="Tatar D."/>
        </authorList>
    </citation>
    <scope>NUCLEOTIDE SEQUENCE [LARGE SCALE GENOMIC DNA]</scope>
    <source>
        <strain evidence="1 2">SB3404</strain>
    </source>
</reference>
<accession>A0A6G4WSP7</accession>
<protein>
    <submittedName>
        <fullName evidence="1">Uncharacterized protein</fullName>
    </submittedName>
</protein>
<evidence type="ECO:0000313" key="1">
    <source>
        <dbReference type="EMBL" id="NGO68023.1"/>
    </source>
</evidence>
<comment type="caution">
    <text evidence="1">The sequence shown here is derived from an EMBL/GenBank/DDBJ whole genome shotgun (WGS) entry which is preliminary data.</text>
</comment>
<evidence type="ECO:0000313" key="2">
    <source>
        <dbReference type="Proteomes" id="UP000477722"/>
    </source>
</evidence>
<dbReference type="AlphaFoldDB" id="A0A6G4WSP7"/>